<reference evidence="3" key="1">
    <citation type="submission" date="2016-10" db="EMBL/GenBank/DDBJ databases">
        <authorList>
            <person name="Varghese N."/>
            <person name="Submissions S."/>
        </authorList>
    </citation>
    <scope>NUCLEOTIDE SEQUENCE [LARGE SCALE GENOMIC DNA]</scope>
    <source>
        <strain evidence="3">JCM 10271</strain>
    </source>
</reference>
<dbReference type="AlphaFoldDB" id="A0A1I5XAQ0"/>
<evidence type="ECO:0000313" key="2">
    <source>
        <dbReference type="EMBL" id="SFQ28926.1"/>
    </source>
</evidence>
<keyword evidence="1" id="KW-0732">Signal</keyword>
<dbReference type="STRING" id="93684.SAMN05421853_103259"/>
<dbReference type="EMBL" id="FOXV01000003">
    <property type="protein sequence ID" value="SFQ28926.1"/>
    <property type="molecule type" value="Genomic_DNA"/>
</dbReference>
<name>A0A1I5XAQ0_9RHOB</name>
<accession>A0A1I5XAQ0</accession>
<keyword evidence="3" id="KW-1185">Reference proteome</keyword>
<dbReference type="Proteomes" id="UP000243106">
    <property type="component" value="Unassembled WGS sequence"/>
</dbReference>
<sequence length="102" mass="10808">MKRFVIPVLACLAASPAAAQVADVLCDAEDRLERKLTLSYGAELTGRGLRAPDVVLEIWTVPETGKWTLVQSYANGQSCIVAMGEAWEGLTLSGADGASKDL</sequence>
<feature type="chain" id="PRO_5017223293" evidence="1">
    <location>
        <begin position="20"/>
        <end position="102"/>
    </location>
</feature>
<dbReference type="RefSeq" id="WP_093009966.1">
    <property type="nucleotide sequence ID" value="NZ_FOXV01000003.1"/>
</dbReference>
<proteinExistence type="predicted"/>
<evidence type="ECO:0000313" key="3">
    <source>
        <dbReference type="Proteomes" id="UP000243106"/>
    </source>
</evidence>
<protein>
    <submittedName>
        <fullName evidence="2">Uncharacterized protein</fullName>
    </submittedName>
</protein>
<organism evidence="2 3">
    <name type="scientific">Roseivivax halotolerans</name>
    <dbReference type="NCBI Taxonomy" id="93684"/>
    <lineage>
        <taxon>Bacteria</taxon>
        <taxon>Pseudomonadati</taxon>
        <taxon>Pseudomonadota</taxon>
        <taxon>Alphaproteobacteria</taxon>
        <taxon>Rhodobacterales</taxon>
        <taxon>Roseobacteraceae</taxon>
        <taxon>Roseivivax</taxon>
    </lineage>
</organism>
<feature type="signal peptide" evidence="1">
    <location>
        <begin position="1"/>
        <end position="19"/>
    </location>
</feature>
<evidence type="ECO:0000256" key="1">
    <source>
        <dbReference type="SAM" id="SignalP"/>
    </source>
</evidence>
<gene>
    <name evidence="2" type="ORF">SAMN05421853_103259</name>
</gene>